<evidence type="ECO:0000256" key="6">
    <source>
        <dbReference type="ARBA" id="ARBA00023136"/>
    </source>
</evidence>
<sequence length="839" mass="91153">MVGSRLWRAGLRHQRLHGWQTVLAILGIALGVAVVMAVGLANQSASRAFEITMQQVSGRVTHQILAGPAGLPEQLYTDLRLQHPELTTAPVVEGVVRIRNEQFTLLGLDPLSEQPFRSLTALPAPDILTRLLTQENALLLSTYTAKRLGLESGNQITLDVAGVPRQAQIIALFGDQQGAALDGVLVADIAAAQTLLGQFGTLDRIDLTLRQEQIRPLQEWLPKGLHLVETSQRTAAMANMSQAFQTNLSAMSLLALLVGGFLIYNTATFSVLQRRRQFGIMRLIGATRSEVFRVILIEQMVIGLIGTMIGLGIGILLARELLWLVTRTINDLYYSITITQLDLSPAMLLTGTALGLITTLLASAAPAWEATRARPQSVNRRSVIEQQSHRALPWLLLIGLAVMAGGLLLADNSGRSLLLGFAALFCFIMGYCLLVPAVVPLLSRLFLYPVQGLFGTIGRLASRGIDATLSRTGPAISALTLAIAATIGMGIMVDSFRTSVGQWLSQTIQGDIYISVPHSSSKRASSPLPEELPAAILKVDGVREISTGRHVTVESESGPVNLLAIGLATTSYRGFKFKGDTLKNLWADFSSGNLILVSEPYAYHNQLKVGDAVTLLTPDGKKPFTIGGIFFDYGSDRGLLVMPRAHYAQRWQDTRITTIGIYLKQDATLDAVLTEVKKLAGRSAQQLSVRANKEILKQSLEIFDRTFTITQVLRLLVIAVAFVGILSAMMAMQLERAKEHAILRATGLTPRQLLGQITLQTLLMGLMAALLAIPLGWLMAEILIHVINLRSFGWSMPSQLSPSILMEAMLFALIASLLAGLYPSLRMARTQPALALREE</sequence>
<feature type="domain" description="MacB-like periplasmic core" evidence="9">
    <location>
        <begin position="475"/>
        <end position="678"/>
    </location>
</feature>
<evidence type="ECO:0000256" key="2">
    <source>
        <dbReference type="ARBA" id="ARBA00005236"/>
    </source>
</evidence>
<organism evidence="10 11">
    <name type="scientific">Sedimenticola thiotaurini</name>
    <dbReference type="NCBI Taxonomy" id="1543721"/>
    <lineage>
        <taxon>Bacteria</taxon>
        <taxon>Pseudomonadati</taxon>
        <taxon>Pseudomonadota</taxon>
        <taxon>Gammaproteobacteria</taxon>
        <taxon>Chromatiales</taxon>
        <taxon>Sedimenticolaceae</taxon>
        <taxon>Sedimenticola</taxon>
    </lineage>
</organism>
<evidence type="ECO:0000259" key="9">
    <source>
        <dbReference type="Pfam" id="PF12704"/>
    </source>
</evidence>
<dbReference type="InterPro" id="IPR025857">
    <property type="entry name" value="MacB_PCD"/>
</dbReference>
<proteinExistence type="inferred from homology"/>
<evidence type="ECO:0000256" key="7">
    <source>
        <dbReference type="SAM" id="Phobius"/>
    </source>
</evidence>
<feature type="transmembrane region" description="Helical" evidence="7">
    <location>
        <begin position="712"/>
        <end position="732"/>
    </location>
</feature>
<protein>
    <submittedName>
        <fullName evidence="10">FtsX-like permease family protein</fullName>
    </submittedName>
</protein>
<dbReference type="PANTHER" id="PTHR30489:SF0">
    <property type="entry name" value="LIPOPROTEIN-RELEASING SYSTEM TRANSMEMBRANE PROTEIN LOLE"/>
    <property type="match status" value="1"/>
</dbReference>
<comment type="caution">
    <text evidence="10">The sequence shown here is derived from an EMBL/GenBank/DDBJ whole genome shotgun (WGS) entry which is preliminary data.</text>
</comment>
<name>A0A558CSV9_9GAMM</name>
<evidence type="ECO:0000256" key="1">
    <source>
        <dbReference type="ARBA" id="ARBA00004651"/>
    </source>
</evidence>
<feature type="transmembrane region" description="Helical" evidence="7">
    <location>
        <begin position="292"/>
        <end position="318"/>
    </location>
</feature>
<feature type="transmembrane region" description="Helical" evidence="7">
    <location>
        <begin position="753"/>
        <end position="780"/>
    </location>
</feature>
<feature type="transmembrane region" description="Helical" evidence="7">
    <location>
        <begin position="391"/>
        <end position="410"/>
    </location>
</feature>
<comment type="subcellular location">
    <subcellularLocation>
        <location evidence="1">Cell membrane</location>
        <topology evidence="1">Multi-pass membrane protein</topology>
    </subcellularLocation>
</comment>
<dbReference type="Pfam" id="PF12704">
    <property type="entry name" value="MacB_PCD"/>
    <property type="match status" value="2"/>
</dbReference>
<evidence type="ECO:0000259" key="8">
    <source>
        <dbReference type="Pfam" id="PF02687"/>
    </source>
</evidence>
<evidence type="ECO:0000256" key="5">
    <source>
        <dbReference type="ARBA" id="ARBA00022989"/>
    </source>
</evidence>
<evidence type="ECO:0000256" key="4">
    <source>
        <dbReference type="ARBA" id="ARBA00022692"/>
    </source>
</evidence>
<feature type="transmembrane region" description="Helical" evidence="7">
    <location>
        <begin position="800"/>
        <end position="822"/>
    </location>
</feature>
<evidence type="ECO:0000313" key="11">
    <source>
        <dbReference type="Proteomes" id="UP000317355"/>
    </source>
</evidence>
<feature type="transmembrane region" description="Helical" evidence="7">
    <location>
        <begin position="417"/>
        <end position="439"/>
    </location>
</feature>
<dbReference type="PANTHER" id="PTHR30489">
    <property type="entry name" value="LIPOPROTEIN-RELEASING SYSTEM TRANSMEMBRANE PROTEIN LOLE"/>
    <property type="match status" value="1"/>
</dbReference>
<dbReference type="InterPro" id="IPR003838">
    <property type="entry name" value="ABC3_permease_C"/>
</dbReference>
<reference evidence="10 11" key="1">
    <citation type="submission" date="2019-07" db="EMBL/GenBank/DDBJ databases">
        <title>The pathways for chlorine oxyanion respiration interact through the shared metabolite chlorate.</title>
        <authorList>
            <person name="Barnum T.P."/>
            <person name="Cheng Y."/>
            <person name="Hill K.A."/>
            <person name="Lucas L.N."/>
            <person name="Carlson H.K."/>
            <person name="Coates J.D."/>
        </authorList>
    </citation>
    <scope>NUCLEOTIDE SEQUENCE [LARGE SCALE GENOMIC DNA]</scope>
    <source>
        <strain evidence="10">BK-3</strain>
    </source>
</reference>
<keyword evidence="6 7" id="KW-0472">Membrane</keyword>
<accession>A0A558CSV9</accession>
<comment type="similarity">
    <text evidence="2">Belongs to the ABC-4 integral membrane protein family. LolC/E subfamily.</text>
</comment>
<keyword evidence="3" id="KW-1003">Cell membrane</keyword>
<keyword evidence="4 7" id="KW-0812">Transmembrane</keyword>
<keyword evidence="5 7" id="KW-1133">Transmembrane helix</keyword>
<gene>
    <name evidence="10" type="ORF">FHK82_14780</name>
</gene>
<evidence type="ECO:0000313" key="10">
    <source>
        <dbReference type="EMBL" id="TVT51833.1"/>
    </source>
</evidence>
<feature type="transmembrane region" description="Helical" evidence="7">
    <location>
        <begin position="21"/>
        <end position="41"/>
    </location>
</feature>
<dbReference type="GO" id="GO:0098797">
    <property type="term" value="C:plasma membrane protein complex"/>
    <property type="evidence" value="ECO:0007669"/>
    <property type="project" value="TreeGrafter"/>
</dbReference>
<feature type="transmembrane region" description="Helical" evidence="7">
    <location>
        <begin position="250"/>
        <end position="272"/>
    </location>
</feature>
<dbReference type="AlphaFoldDB" id="A0A558CSV9"/>
<dbReference type="GO" id="GO:0044874">
    <property type="term" value="P:lipoprotein localization to outer membrane"/>
    <property type="evidence" value="ECO:0007669"/>
    <property type="project" value="TreeGrafter"/>
</dbReference>
<feature type="domain" description="MacB-like periplasmic core" evidence="9">
    <location>
        <begin position="21"/>
        <end position="196"/>
    </location>
</feature>
<dbReference type="InterPro" id="IPR051447">
    <property type="entry name" value="Lipoprotein-release_system"/>
</dbReference>
<dbReference type="Proteomes" id="UP000317355">
    <property type="component" value="Unassembled WGS sequence"/>
</dbReference>
<dbReference type="Pfam" id="PF02687">
    <property type="entry name" value="FtsX"/>
    <property type="match status" value="2"/>
</dbReference>
<evidence type="ECO:0000256" key="3">
    <source>
        <dbReference type="ARBA" id="ARBA00022475"/>
    </source>
</evidence>
<feature type="domain" description="ABC3 transporter permease C-terminal" evidence="8">
    <location>
        <begin position="715"/>
        <end position="832"/>
    </location>
</feature>
<dbReference type="EMBL" id="VMRY01000082">
    <property type="protein sequence ID" value="TVT51833.1"/>
    <property type="molecule type" value="Genomic_DNA"/>
</dbReference>
<feature type="domain" description="ABC3 transporter permease C-terminal" evidence="8">
    <location>
        <begin position="250"/>
        <end position="373"/>
    </location>
</feature>